<evidence type="ECO:0000313" key="2">
    <source>
        <dbReference type="EMBL" id="CAH0518255.1"/>
    </source>
</evidence>
<dbReference type="Proteomes" id="UP001160483">
    <property type="component" value="Unassembled WGS sequence"/>
</dbReference>
<organism evidence="1 4">
    <name type="scientific">Peronospora belbahrii</name>
    <dbReference type="NCBI Taxonomy" id="622444"/>
    <lineage>
        <taxon>Eukaryota</taxon>
        <taxon>Sar</taxon>
        <taxon>Stramenopiles</taxon>
        <taxon>Oomycota</taxon>
        <taxon>Peronosporomycetes</taxon>
        <taxon>Peronosporales</taxon>
        <taxon>Peronosporaceae</taxon>
        <taxon>Peronospora</taxon>
    </lineage>
</organism>
<gene>
    <name evidence="2" type="ORF">PBS001_LOCUS4830</name>
    <name evidence="1" type="ORF">PBS003_LOCUS7302</name>
</gene>
<evidence type="ECO:0000313" key="1">
    <source>
        <dbReference type="EMBL" id="CAH0480685.1"/>
    </source>
</evidence>
<keyword evidence="3" id="KW-1185">Reference proteome</keyword>
<sequence>MCILQESRHRARSHRRSPRMTALDLYDLKQLPIPQLNVLAIDLAVSIGVNFSNHVFLYLAPLNIDVPAVGCHLRHDEYEAYRARRGLARLL</sequence>
<dbReference type="AlphaFoldDB" id="A0AAU9L5G1"/>
<reference evidence="1 3" key="1">
    <citation type="submission" date="2021-11" db="EMBL/GenBank/DDBJ databases">
        <authorList>
            <person name="Islam A."/>
            <person name="Islam S."/>
            <person name="Flora M.S."/>
            <person name="Rahman M."/>
            <person name="Ziaur R.M."/>
            <person name="Epstein J.H."/>
            <person name="Hassan M."/>
            <person name="Klassen M."/>
            <person name="Woodard K."/>
            <person name="Webb A."/>
            <person name="Webby R.J."/>
            <person name="El Zowalaty M.E."/>
        </authorList>
    </citation>
    <scope>NUCLEOTIDE SEQUENCE</scope>
    <source>
        <strain evidence="2">Pbs1</strain>
        <strain evidence="1">Pbs3</strain>
    </source>
</reference>
<dbReference type="Proteomes" id="UP001158986">
    <property type="component" value="Unassembled WGS sequence"/>
</dbReference>
<evidence type="ECO:0000313" key="3">
    <source>
        <dbReference type="Proteomes" id="UP001158986"/>
    </source>
</evidence>
<evidence type="ECO:0000313" key="4">
    <source>
        <dbReference type="Proteomes" id="UP001160483"/>
    </source>
</evidence>
<dbReference type="EMBL" id="CAKKTJ010000325">
    <property type="protein sequence ID" value="CAH0480685.1"/>
    <property type="molecule type" value="Genomic_DNA"/>
</dbReference>
<proteinExistence type="predicted"/>
<accession>A0AAU9L5G1</accession>
<name>A0AAU9L5G1_9STRA</name>
<dbReference type="EMBL" id="CAKLCB010000260">
    <property type="protein sequence ID" value="CAH0518255.1"/>
    <property type="molecule type" value="Genomic_DNA"/>
</dbReference>
<comment type="caution">
    <text evidence="1">The sequence shown here is derived from an EMBL/GenBank/DDBJ whole genome shotgun (WGS) entry which is preliminary data.</text>
</comment>
<protein>
    <submittedName>
        <fullName evidence="1">Uncharacterized protein</fullName>
    </submittedName>
</protein>